<evidence type="ECO:0000256" key="1">
    <source>
        <dbReference type="ARBA" id="ARBA00009437"/>
    </source>
</evidence>
<protein>
    <submittedName>
        <fullName evidence="6">LysR family transcriptional regulator</fullName>
    </submittedName>
</protein>
<dbReference type="InterPro" id="IPR050389">
    <property type="entry name" value="LysR-type_TF"/>
</dbReference>
<comment type="caution">
    <text evidence="6">The sequence shown here is derived from an EMBL/GenBank/DDBJ whole genome shotgun (WGS) entry which is preliminary data.</text>
</comment>
<keyword evidence="3" id="KW-0238">DNA-binding</keyword>
<comment type="similarity">
    <text evidence="1">Belongs to the LysR transcriptional regulatory family.</text>
</comment>
<evidence type="ECO:0000256" key="3">
    <source>
        <dbReference type="ARBA" id="ARBA00023125"/>
    </source>
</evidence>
<dbReference type="RefSeq" id="WP_377433160.1">
    <property type="nucleotide sequence ID" value="NZ_JBHSPR010000085.1"/>
</dbReference>
<gene>
    <name evidence="6" type="ORF">ACFP2T_44265</name>
</gene>
<dbReference type="PANTHER" id="PTHR30118:SF15">
    <property type="entry name" value="TRANSCRIPTIONAL REGULATORY PROTEIN"/>
    <property type="match status" value="1"/>
</dbReference>
<dbReference type="EMBL" id="JBHSPR010000085">
    <property type="protein sequence ID" value="MFC6023153.1"/>
    <property type="molecule type" value="Genomic_DNA"/>
</dbReference>
<keyword evidence="7" id="KW-1185">Reference proteome</keyword>
<dbReference type="Pfam" id="PF00126">
    <property type="entry name" value="HTH_1"/>
    <property type="match status" value="1"/>
</dbReference>
<dbReference type="InterPro" id="IPR036390">
    <property type="entry name" value="WH_DNA-bd_sf"/>
</dbReference>
<keyword evidence="4" id="KW-0804">Transcription</keyword>
<dbReference type="SUPFAM" id="SSF46785">
    <property type="entry name" value="Winged helix' DNA-binding domain"/>
    <property type="match status" value="1"/>
</dbReference>
<feature type="domain" description="HTH lysR-type" evidence="5">
    <location>
        <begin position="13"/>
        <end position="70"/>
    </location>
</feature>
<proteinExistence type="inferred from homology"/>
<dbReference type="InterPro" id="IPR000847">
    <property type="entry name" value="LysR_HTH_N"/>
</dbReference>
<dbReference type="Gene3D" id="1.10.10.10">
    <property type="entry name" value="Winged helix-like DNA-binding domain superfamily/Winged helix DNA-binding domain"/>
    <property type="match status" value="1"/>
</dbReference>
<evidence type="ECO:0000313" key="7">
    <source>
        <dbReference type="Proteomes" id="UP001596203"/>
    </source>
</evidence>
<evidence type="ECO:0000256" key="4">
    <source>
        <dbReference type="ARBA" id="ARBA00023163"/>
    </source>
</evidence>
<dbReference type="InterPro" id="IPR036388">
    <property type="entry name" value="WH-like_DNA-bd_sf"/>
</dbReference>
<evidence type="ECO:0000313" key="6">
    <source>
        <dbReference type="EMBL" id="MFC6023153.1"/>
    </source>
</evidence>
<sequence length="315" mass="34952">MRVDGHLSHLANLDLNMLVALRELTRERNVTRAARRLGVTQPAASAALSRLRRHFGDELLVRRKSGYVLTPLAVQLAEQVEAVCVAAERLFATSTHFDAATSDREFTLLMADYTIAVVGEQLSRLVRVAMPQAGLHVRLVREALALDYAETIRSIDGIVAPPIGRFRAPDVHSAELFRDRWVCVVSAENRALDTDTLSLDDLARLPWVAPYHPGQGFPSAAPIARQLTLLGIQPRVAVRVESYLAVPYFVVGTDRIALLQERVASKYADQFALRVLDCPVEPEPIIEALWWHESYEDDAAHACLRQLLAQAAAKL</sequence>
<keyword evidence="2" id="KW-0805">Transcription regulation</keyword>
<dbReference type="Gene3D" id="3.40.190.10">
    <property type="entry name" value="Periplasmic binding protein-like II"/>
    <property type="match status" value="2"/>
</dbReference>
<evidence type="ECO:0000256" key="2">
    <source>
        <dbReference type="ARBA" id="ARBA00023015"/>
    </source>
</evidence>
<dbReference type="PRINTS" id="PR00039">
    <property type="entry name" value="HTHLYSR"/>
</dbReference>
<accession>A0ABW1KRT5</accession>
<dbReference type="Pfam" id="PF03466">
    <property type="entry name" value="LysR_substrate"/>
    <property type="match status" value="1"/>
</dbReference>
<organism evidence="6 7">
    <name type="scientific">Plantactinospora solaniradicis</name>
    <dbReference type="NCBI Taxonomy" id="1723736"/>
    <lineage>
        <taxon>Bacteria</taxon>
        <taxon>Bacillati</taxon>
        <taxon>Actinomycetota</taxon>
        <taxon>Actinomycetes</taxon>
        <taxon>Micromonosporales</taxon>
        <taxon>Micromonosporaceae</taxon>
        <taxon>Plantactinospora</taxon>
    </lineage>
</organism>
<dbReference type="PANTHER" id="PTHR30118">
    <property type="entry name" value="HTH-TYPE TRANSCRIPTIONAL REGULATOR LEUO-RELATED"/>
    <property type="match status" value="1"/>
</dbReference>
<dbReference type="SUPFAM" id="SSF53850">
    <property type="entry name" value="Periplasmic binding protein-like II"/>
    <property type="match status" value="1"/>
</dbReference>
<dbReference type="Proteomes" id="UP001596203">
    <property type="component" value="Unassembled WGS sequence"/>
</dbReference>
<dbReference type="CDD" id="cd08417">
    <property type="entry name" value="PBP2_Nitroaromatics_like"/>
    <property type="match status" value="1"/>
</dbReference>
<evidence type="ECO:0000259" key="5">
    <source>
        <dbReference type="PROSITE" id="PS50931"/>
    </source>
</evidence>
<name>A0ABW1KRT5_9ACTN</name>
<reference evidence="7" key="1">
    <citation type="journal article" date="2019" name="Int. J. Syst. Evol. Microbiol.">
        <title>The Global Catalogue of Microorganisms (GCM) 10K type strain sequencing project: providing services to taxonomists for standard genome sequencing and annotation.</title>
        <authorList>
            <consortium name="The Broad Institute Genomics Platform"/>
            <consortium name="The Broad Institute Genome Sequencing Center for Infectious Disease"/>
            <person name="Wu L."/>
            <person name="Ma J."/>
        </authorList>
    </citation>
    <scope>NUCLEOTIDE SEQUENCE [LARGE SCALE GENOMIC DNA]</scope>
    <source>
        <strain evidence="7">ZS-35-S2</strain>
    </source>
</reference>
<dbReference type="PROSITE" id="PS50931">
    <property type="entry name" value="HTH_LYSR"/>
    <property type="match status" value="1"/>
</dbReference>
<dbReference type="InterPro" id="IPR005119">
    <property type="entry name" value="LysR_subst-bd"/>
</dbReference>
<dbReference type="InterPro" id="IPR037402">
    <property type="entry name" value="YidZ_PBP2"/>
</dbReference>